<feature type="compositionally biased region" description="Polar residues" evidence="4">
    <location>
        <begin position="90"/>
        <end position="103"/>
    </location>
</feature>
<feature type="compositionally biased region" description="Low complexity" evidence="4">
    <location>
        <begin position="115"/>
        <end position="124"/>
    </location>
</feature>
<dbReference type="OrthoDB" id="1902692at2759"/>
<organism evidence="6 7">
    <name type="scientific">Sorghum bicolor</name>
    <name type="common">Sorghum</name>
    <name type="synonym">Sorghum vulgare</name>
    <dbReference type="NCBI Taxonomy" id="4558"/>
    <lineage>
        <taxon>Eukaryota</taxon>
        <taxon>Viridiplantae</taxon>
        <taxon>Streptophyta</taxon>
        <taxon>Embryophyta</taxon>
        <taxon>Tracheophyta</taxon>
        <taxon>Spermatophyta</taxon>
        <taxon>Magnoliopsida</taxon>
        <taxon>Liliopsida</taxon>
        <taxon>Poales</taxon>
        <taxon>Poaceae</taxon>
        <taxon>PACMAD clade</taxon>
        <taxon>Panicoideae</taxon>
        <taxon>Andropogonodae</taxon>
        <taxon>Andropogoneae</taxon>
        <taxon>Sorghinae</taxon>
        <taxon>Sorghum</taxon>
    </lineage>
</organism>
<feature type="compositionally biased region" description="Basic and acidic residues" evidence="4">
    <location>
        <begin position="15"/>
        <end position="27"/>
    </location>
</feature>
<dbReference type="AlphaFoldDB" id="C5X1I3"/>
<dbReference type="PANTHER" id="PTHR46443:SF9">
    <property type="entry name" value="OS10G0422600 PROTEIN"/>
    <property type="match status" value="1"/>
</dbReference>
<dbReference type="OMA" id="MAFCSHE"/>
<evidence type="ECO:0000313" key="7">
    <source>
        <dbReference type="Proteomes" id="UP000000768"/>
    </source>
</evidence>
<dbReference type="STRING" id="4558.C5X1I3"/>
<evidence type="ECO:0000256" key="3">
    <source>
        <dbReference type="PROSITE-ProRule" id="PRU01131"/>
    </source>
</evidence>
<reference evidence="6" key="2">
    <citation type="submission" date="2017-02" db="EMBL/GenBank/DDBJ databases">
        <title>WGS assembly of Sorghum bicolor.</title>
        <authorList>
            <person name="Paterson A."/>
            <person name="Mullet J."/>
            <person name="Bowers J."/>
            <person name="Bruggmann R."/>
            <person name="Dubchak I."/>
            <person name="Grimwood J."/>
            <person name="Gundlach H."/>
            <person name="Haberer G."/>
            <person name="Hellsten U."/>
            <person name="Mitros T."/>
            <person name="Poliakov A."/>
            <person name="Schmutz J."/>
            <person name="Spannagl M."/>
            <person name="Tang H."/>
            <person name="Wang X."/>
            <person name="Wicker T."/>
            <person name="Bharti A."/>
            <person name="Chapman J."/>
            <person name="Feltus F."/>
            <person name="Gowik U."/>
            <person name="Grigoriev I."/>
            <person name="Lyons E."/>
            <person name="Maher C."/>
            <person name="Martis M."/>
            <person name="Narechania A."/>
            <person name="Otillar R."/>
            <person name="Penning B."/>
            <person name="Salamov A."/>
            <person name="Wang Y."/>
            <person name="Zhang L."/>
            <person name="Carpita N."/>
            <person name="Freeling M."/>
            <person name="Gingle A."/>
            <person name="Hash C."/>
            <person name="Keller B."/>
            <person name="Klein P."/>
            <person name="Kresovich S."/>
            <person name="Mccann M."/>
            <person name="Ming R."/>
            <person name="Peterson D."/>
            <person name="Rahman M."/>
            <person name="Ware D."/>
            <person name="Westhoff P."/>
            <person name="Mayer K."/>
            <person name="Messing J."/>
            <person name="Sims D."/>
            <person name="Jenkins J."/>
            <person name="Shu S."/>
            <person name="Rokhsar D."/>
        </authorList>
    </citation>
    <scope>NUCLEOTIDE SEQUENCE</scope>
</reference>
<dbReference type="Proteomes" id="UP000000768">
    <property type="component" value="Chromosome 1"/>
</dbReference>
<feature type="domain" description="FLZ-type" evidence="5">
    <location>
        <begin position="234"/>
        <end position="278"/>
    </location>
</feature>
<evidence type="ECO:0000259" key="5">
    <source>
        <dbReference type="PROSITE" id="PS51795"/>
    </source>
</evidence>
<dbReference type="EMBL" id="CM000760">
    <property type="protein sequence ID" value="EER94230.1"/>
    <property type="molecule type" value="Genomic_DNA"/>
</dbReference>
<evidence type="ECO:0000256" key="2">
    <source>
        <dbReference type="ARBA" id="ARBA00022723"/>
    </source>
</evidence>
<dbReference type="Gramene" id="EER94230">
    <property type="protein sequence ID" value="EER94230"/>
    <property type="gene ID" value="SORBI_3001G245300"/>
</dbReference>
<evidence type="ECO:0000256" key="1">
    <source>
        <dbReference type="ARBA" id="ARBA00009374"/>
    </source>
</evidence>
<feature type="zinc finger region" description="FLZ-type" evidence="3">
    <location>
        <begin position="234"/>
        <end position="278"/>
    </location>
</feature>
<dbReference type="PANTHER" id="PTHR46443">
    <property type="entry name" value="FCS-LIKE ZINC FINGER 8"/>
    <property type="match status" value="1"/>
</dbReference>
<dbReference type="InParanoid" id="C5X1I3"/>
<sequence length="281" mass="29511">MLGRTAGPGGGGVSEQRRREAAFDFGRHTGTVAAPSPSLPPAPMVPPKLFLAAAAAAGMSGVVVSGEDALFSPPLELAAAVVVMVSPTSTLQAPTGSPTSSPAATAVPFSRRGVRATSSSAAAGGDDRRRRGCKSSSRSRSQRPWEARPVGVGLAGALMNGDADDGLPPAAATVLTSTGQRIRPCRSSASPESTVLSAREVMEASEDYTRVIARGPNPRTTHIFDDGVVVVEDEFLRWCHGCSKDLGRGNDIFMYRGEMAFCSHECRYREMLLFDEQEESS</sequence>
<dbReference type="Pfam" id="PF04570">
    <property type="entry name" value="zf-FLZ"/>
    <property type="match status" value="1"/>
</dbReference>
<dbReference type="HOGENOM" id="CLU_054120_0_0_1"/>
<name>C5X1I3_SORBI</name>
<dbReference type="Gramene" id="OQU91766">
    <property type="protein sequence ID" value="OQU91766"/>
    <property type="gene ID" value="SORBI_3001G245300"/>
</dbReference>
<dbReference type="EMBL" id="CM000760">
    <property type="protein sequence ID" value="OQU91766.1"/>
    <property type="molecule type" value="Genomic_DNA"/>
</dbReference>
<dbReference type="eggNOG" id="ENOG502QS8T">
    <property type="taxonomic scope" value="Eukaryota"/>
</dbReference>
<keyword evidence="2" id="KW-0479">Metal-binding</keyword>
<proteinExistence type="inferred from homology"/>
<feature type="region of interest" description="Disordered" evidence="4">
    <location>
        <begin position="1"/>
        <end position="39"/>
    </location>
</feature>
<evidence type="ECO:0000256" key="4">
    <source>
        <dbReference type="SAM" id="MobiDB-lite"/>
    </source>
</evidence>
<feature type="compositionally biased region" description="Gly residues" evidence="4">
    <location>
        <begin position="1"/>
        <end position="13"/>
    </location>
</feature>
<dbReference type="InterPro" id="IPR044593">
    <property type="entry name" value="FLZ8/MARD1"/>
</dbReference>
<accession>C5X1I3</accession>
<dbReference type="GO" id="GO:0046872">
    <property type="term" value="F:metal ion binding"/>
    <property type="evidence" value="ECO:0007669"/>
    <property type="project" value="UniProtKB-KW"/>
</dbReference>
<reference evidence="7" key="3">
    <citation type="journal article" date="2018" name="Plant J.">
        <title>The Sorghum bicolor reference genome: improved assembly, gene annotations, a transcriptome atlas, and signatures of genome organization.</title>
        <authorList>
            <person name="McCormick R.F."/>
            <person name="Truong S.K."/>
            <person name="Sreedasyam A."/>
            <person name="Jenkins J."/>
            <person name="Shu S."/>
            <person name="Sims D."/>
            <person name="Kennedy M."/>
            <person name="Amirebrahimi M."/>
            <person name="Weers B.D."/>
            <person name="McKinley B."/>
            <person name="Mattison A."/>
            <person name="Morishige D.T."/>
            <person name="Grimwood J."/>
            <person name="Schmutz J."/>
            <person name="Mullet J.E."/>
        </authorList>
    </citation>
    <scope>NUCLEOTIDE SEQUENCE [LARGE SCALE GENOMIC DNA]</scope>
    <source>
        <strain evidence="7">cv. BTx623</strain>
    </source>
</reference>
<comment type="similarity">
    <text evidence="1">Belongs to the FLZ family.</text>
</comment>
<protein>
    <recommendedName>
        <fullName evidence="5">FLZ-type domain-containing protein</fullName>
    </recommendedName>
</protein>
<reference evidence="6 7" key="1">
    <citation type="journal article" date="2009" name="Nature">
        <title>The Sorghum bicolor genome and the diversification of grasses.</title>
        <authorList>
            <person name="Paterson A.H."/>
            <person name="Bowers J.E."/>
            <person name="Bruggmann R."/>
            <person name="Dubchak I."/>
            <person name="Grimwood J."/>
            <person name="Gundlach H."/>
            <person name="Haberer G."/>
            <person name="Hellsten U."/>
            <person name="Mitros T."/>
            <person name="Poliakov A."/>
            <person name="Schmutz J."/>
            <person name="Spannagl M."/>
            <person name="Tang H."/>
            <person name="Wang X."/>
            <person name="Wicker T."/>
            <person name="Bharti A.K."/>
            <person name="Chapman J."/>
            <person name="Feltus F.A."/>
            <person name="Gowik U."/>
            <person name="Grigoriev I.V."/>
            <person name="Lyons E."/>
            <person name="Maher C.A."/>
            <person name="Martis M."/>
            <person name="Narechania A."/>
            <person name="Otillar R.P."/>
            <person name="Penning B.W."/>
            <person name="Salamov A.A."/>
            <person name="Wang Y."/>
            <person name="Zhang L."/>
            <person name="Carpita N.C."/>
            <person name="Freeling M."/>
            <person name="Gingle A.R."/>
            <person name="Hash C.T."/>
            <person name="Keller B."/>
            <person name="Klein P."/>
            <person name="Kresovich S."/>
            <person name="McCann M.C."/>
            <person name="Ming R."/>
            <person name="Peterson D.G."/>
            <person name="Mehboob-ur-Rahman"/>
            <person name="Ware D."/>
            <person name="Westhoff P."/>
            <person name="Mayer K.F."/>
            <person name="Messing J."/>
            <person name="Rokhsar D.S."/>
        </authorList>
    </citation>
    <scope>NUCLEOTIDE SEQUENCE [LARGE SCALE GENOMIC DNA]</scope>
    <source>
        <strain evidence="7">cv. BTx623</strain>
    </source>
</reference>
<gene>
    <name evidence="6" type="ORF">SORBI_3001G245300</name>
</gene>
<dbReference type="KEGG" id="sbi:8059457"/>
<evidence type="ECO:0000313" key="6">
    <source>
        <dbReference type="EMBL" id="EER94230.1"/>
    </source>
</evidence>
<dbReference type="FunCoup" id="C5X1I3">
    <property type="interactions" value="348"/>
</dbReference>
<keyword evidence="7" id="KW-1185">Reference proteome</keyword>
<dbReference type="InterPro" id="IPR007650">
    <property type="entry name" value="Zf-FLZ_dom"/>
</dbReference>
<feature type="region of interest" description="Disordered" evidence="4">
    <location>
        <begin position="90"/>
        <end position="148"/>
    </location>
</feature>
<dbReference type="PROSITE" id="PS51795">
    <property type="entry name" value="ZF_FLZ"/>
    <property type="match status" value="1"/>
</dbReference>